<organism evidence="2 3">
    <name type="scientific">Dichotomopilus funicola</name>
    <dbReference type="NCBI Taxonomy" id="1934379"/>
    <lineage>
        <taxon>Eukaryota</taxon>
        <taxon>Fungi</taxon>
        <taxon>Dikarya</taxon>
        <taxon>Ascomycota</taxon>
        <taxon>Pezizomycotina</taxon>
        <taxon>Sordariomycetes</taxon>
        <taxon>Sordariomycetidae</taxon>
        <taxon>Sordariales</taxon>
        <taxon>Chaetomiaceae</taxon>
        <taxon>Dichotomopilus</taxon>
    </lineage>
</organism>
<evidence type="ECO:0000313" key="3">
    <source>
        <dbReference type="Proteomes" id="UP001302676"/>
    </source>
</evidence>
<dbReference type="RefSeq" id="XP_062634533.1">
    <property type="nucleotide sequence ID" value="XM_062784536.1"/>
</dbReference>
<comment type="caution">
    <text evidence="2">The sequence shown here is derived from an EMBL/GenBank/DDBJ whole genome shotgun (WGS) entry which is preliminary data.</text>
</comment>
<proteinExistence type="predicted"/>
<dbReference type="AlphaFoldDB" id="A0AAN6UXT4"/>
<name>A0AAN6UXT4_9PEZI</name>
<dbReference type="GeneID" id="87821149"/>
<keyword evidence="1" id="KW-0732">Signal</keyword>
<gene>
    <name evidence="2" type="ORF">C8A04DRAFT_39297</name>
</gene>
<reference evidence="2" key="1">
    <citation type="journal article" date="2023" name="Mol. Phylogenet. Evol.">
        <title>Genome-scale phylogeny and comparative genomics of the fungal order Sordariales.</title>
        <authorList>
            <person name="Hensen N."/>
            <person name="Bonometti L."/>
            <person name="Westerberg I."/>
            <person name="Brannstrom I.O."/>
            <person name="Guillou S."/>
            <person name="Cros-Aarteil S."/>
            <person name="Calhoun S."/>
            <person name="Haridas S."/>
            <person name="Kuo A."/>
            <person name="Mondo S."/>
            <person name="Pangilinan J."/>
            <person name="Riley R."/>
            <person name="LaButti K."/>
            <person name="Andreopoulos B."/>
            <person name="Lipzen A."/>
            <person name="Chen C."/>
            <person name="Yan M."/>
            <person name="Daum C."/>
            <person name="Ng V."/>
            <person name="Clum A."/>
            <person name="Steindorff A."/>
            <person name="Ohm R.A."/>
            <person name="Martin F."/>
            <person name="Silar P."/>
            <person name="Natvig D.O."/>
            <person name="Lalanne C."/>
            <person name="Gautier V."/>
            <person name="Ament-Velasquez S.L."/>
            <person name="Kruys A."/>
            <person name="Hutchinson M.I."/>
            <person name="Powell A.J."/>
            <person name="Barry K."/>
            <person name="Miller A.N."/>
            <person name="Grigoriev I.V."/>
            <person name="Debuchy R."/>
            <person name="Gladieux P."/>
            <person name="Hiltunen Thoren M."/>
            <person name="Johannesson H."/>
        </authorList>
    </citation>
    <scope>NUCLEOTIDE SEQUENCE</scope>
    <source>
        <strain evidence="2">CBS 141.50</strain>
    </source>
</reference>
<evidence type="ECO:0000256" key="1">
    <source>
        <dbReference type="SAM" id="SignalP"/>
    </source>
</evidence>
<keyword evidence="3" id="KW-1185">Reference proteome</keyword>
<protein>
    <submittedName>
        <fullName evidence="2">Uncharacterized protein</fullName>
    </submittedName>
</protein>
<evidence type="ECO:0000313" key="2">
    <source>
        <dbReference type="EMBL" id="KAK4141162.1"/>
    </source>
</evidence>
<feature type="signal peptide" evidence="1">
    <location>
        <begin position="1"/>
        <end position="16"/>
    </location>
</feature>
<accession>A0AAN6UXT4</accession>
<sequence>MKFTAVVALYATAVQATDYFFTYDGGNQITNGQRLRGNNSVDYYSPGVTLPPYNSEDHFQRISTNLTTCAGPQNPGTLQVVPTHPHPPPVPGYYALSDKEKVGDAYRLVYTYHADDAAESVKYKSWKLHTVGNGSRKDLASLSFEGEGLNTGDWTWVARKEVSGGFEKWVPWYVKTSRFPSILTEWELVKVDLRLITAKGPVNSNAPGGVQE</sequence>
<reference evidence="2" key="2">
    <citation type="submission" date="2023-05" db="EMBL/GenBank/DDBJ databases">
        <authorList>
            <consortium name="Lawrence Berkeley National Laboratory"/>
            <person name="Steindorff A."/>
            <person name="Hensen N."/>
            <person name="Bonometti L."/>
            <person name="Westerberg I."/>
            <person name="Brannstrom I.O."/>
            <person name="Guillou S."/>
            <person name="Cros-Aarteil S."/>
            <person name="Calhoun S."/>
            <person name="Haridas S."/>
            <person name="Kuo A."/>
            <person name="Mondo S."/>
            <person name="Pangilinan J."/>
            <person name="Riley R."/>
            <person name="Labutti K."/>
            <person name="Andreopoulos B."/>
            <person name="Lipzen A."/>
            <person name="Chen C."/>
            <person name="Yanf M."/>
            <person name="Daum C."/>
            <person name="Ng V."/>
            <person name="Clum A."/>
            <person name="Ohm R."/>
            <person name="Martin F."/>
            <person name="Silar P."/>
            <person name="Natvig D."/>
            <person name="Lalanne C."/>
            <person name="Gautier V."/>
            <person name="Ament-Velasquez S.L."/>
            <person name="Kruys A."/>
            <person name="Hutchinson M.I."/>
            <person name="Powell A.J."/>
            <person name="Barry K."/>
            <person name="Miller A.N."/>
            <person name="Grigoriev I.V."/>
            <person name="Debuchy R."/>
            <person name="Gladieux P."/>
            <person name="Thoren M.H."/>
            <person name="Johannesson H."/>
        </authorList>
    </citation>
    <scope>NUCLEOTIDE SEQUENCE</scope>
    <source>
        <strain evidence="2">CBS 141.50</strain>
    </source>
</reference>
<feature type="chain" id="PRO_5042933064" evidence="1">
    <location>
        <begin position="17"/>
        <end position="212"/>
    </location>
</feature>
<dbReference type="EMBL" id="MU853616">
    <property type="protein sequence ID" value="KAK4141162.1"/>
    <property type="molecule type" value="Genomic_DNA"/>
</dbReference>
<dbReference type="Proteomes" id="UP001302676">
    <property type="component" value="Unassembled WGS sequence"/>
</dbReference>